<keyword evidence="5 7" id="KW-0472">Membrane</keyword>
<comment type="caution">
    <text evidence="9">The sequence shown here is derived from an EMBL/GenBank/DDBJ whole genome shotgun (WGS) entry which is preliminary data.</text>
</comment>
<evidence type="ECO:0000256" key="6">
    <source>
        <dbReference type="ARBA" id="ARBA00038076"/>
    </source>
</evidence>
<organism evidence="9 10">
    <name type="scientific">Kribbella capetownensis</name>
    <dbReference type="NCBI Taxonomy" id="1572659"/>
    <lineage>
        <taxon>Bacteria</taxon>
        <taxon>Bacillati</taxon>
        <taxon>Actinomycetota</taxon>
        <taxon>Actinomycetes</taxon>
        <taxon>Propionibacteriales</taxon>
        <taxon>Kribbellaceae</taxon>
        <taxon>Kribbella</taxon>
    </lineage>
</organism>
<dbReference type="EMBL" id="SJKD01000009">
    <property type="protein sequence ID" value="TCC44710.1"/>
    <property type="molecule type" value="Genomic_DNA"/>
</dbReference>
<feature type="transmembrane region" description="Helical" evidence="7">
    <location>
        <begin position="339"/>
        <end position="358"/>
    </location>
</feature>
<evidence type="ECO:0000256" key="7">
    <source>
        <dbReference type="SAM" id="Phobius"/>
    </source>
</evidence>
<keyword evidence="3 7" id="KW-0812">Transmembrane</keyword>
<dbReference type="InterPro" id="IPR003838">
    <property type="entry name" value="ABC3_permease_C"/>
</dbReference>
<proteinExistence type="inferred from homology"/>
<evidence type="ECO:0000313" key="9">
    <source>
        <dbReference type="EMBL" id="TCC44710.1"/>
    </source>
</evidence>
<evidence type="ECO:0000256" key="5">
    <source>
        <dbReference type="ARBA" id="ARBA00023136"/>
    </source>
</evidence>
<reference evidence="9 10" key="1">
    <citation type="submission" date="2019-02" db="EMBL/GenBank/DDBJ databases">
        <title>Kribbella capetownensis sp. nov. and Kribbella speibonae sp. nov., isolated from soil.</title>
        <authorList>
            <person name="Curtis S.M."/>
            <person name="Norton I."/>
            <person name="Everest G.J."/>
            <person name="Meyers P.R."/>
        </authorList>
    </citation>
    <scope>NUCLEOTIDE SEQUENCE [LARGE SCALE GENOMIC DNA]</scope>
    <source>
        <strain evidence="9 10">YM53</strain>
    </source>
</reference>
<keyword evidence="4 7" id="KW-1133">Transmembrane helix</keyword>
<evidence type="ECO:0000256" key="3">
    <source>
        <dbReference type="ARBA" id="ARBA00022692"/>
    </source>
</evidence>
<feature type="transmembrane region" description="Helical" evidence="7">
    <location>
        <begin position="545"/>
        <end position="565"/>
    </location>
</feature>
<evidence type="ECO:0000259" key="8">
    <source>
        <dbReference type="Pfam" id="PF02687"/>
    </source>
</evidence>
<protein>
    <submittedName>
        <fullName evidence="9">ABC transporter permease</fullName>
    </submittedName>
</protein>
<comment type="similarity">
    <text evidence="6">Belongs to the ABC-4 integral membrane protein family.</text>
</comment>
<evidence type="ECO:0000256" key="4">
    <source>
        <dbReference type="ARBA" id="ARBA00022989"/>
    </source>
</evidence>
<name>A0A4R0JF86_9ACTN</name>
<keyword evidence="10" id="KW-1185">Reference proteome</keyword>
<dbReference type="PANTHER" id="PTHR30572:SF4">
    <property type="entry name" value="ABC TRANSPORTER PERMEASE YTRF"/>
    <property type="match status" value="1"/>
</dbReference>
<dbReference type="InterPro" id="IPR050250">
    <property type="entry name" value="Macrolide_Exporter_MacB"/>
</dbReference>
<dbReference type="OrthoDB" id="3510866at2"/>
<dbReference type="AlphaFoldDB" id="A0A4R0JF86"/>
<keyword evidence="2" id="KW-1003">Cell membrane</keyword>
<feature type="transmembrane region" description="Helical" evidence="7">
    <location>
        <begin position="455"/>
        <end position="479"/>
    </location>
</feature>
<dbReference type="GO" id="GO:0022857">
    <property type="term" value="F:transmembrane transporter activity"/>
    <property type="evidence" value="ECO:0007669"/>
    <property type="project" value="TreeGrafter"/>
</dbReference>
<accession>A0A4R0JF86</accession>
<feature type="domain" description="ABC3 transporter permease C-terminal" evidence="8">
    <location>
        <begin position="252"/>
        <end position="363"/>
    </location>
</feature>
<dbReference type="Pfam" id="PF02687">
    <property type="entry name" value="FtsX"/>
    <property type="match status" value="2"/>
</dbReference>
<evidence type="ECO:0000256" key="2">
    <source>
        <dbReference type="ARBA" id="ARBA00022475"/>
    </source>
</evidence>
<dbReference type="PANTHER" id="PTHR30572">
    <property type="entry name" value="MEMBRANE COMPONENT OF TRANSPORTER-RELATED"/>
    <property type="match status" value="1"/>
</dbReference>
<dbReference type="Proteomes" id="UP000293342">
    <property type="component" value="Unassembled WGS sequence"/>
</dbReference>
<evidence type="ECO:0000256" key="1">
    <source>
        <dbReference type="ARBA" id="ARBA00004651"/>
    </source>
</evidence>
<dbReference type="RefSeq" id="WP_131517932.1">
    <property type="nucleotide sequence ID" value="NZ_SJKD01000009.1"/>
</dbReference>
<feature type="transmembrane region" description="Helical" evidence="7">
    <location>
        <begin position="500"/>
        <end position="533"/>
    </location>
</feature>
<feature type="transmembrane region" description="Helical" evidence="7">
    <location>
        <begin position="248"/>
        <end position="272"/>
    </location>
</feature>
<evidence type="ECO:0000313" key="10">
    <source>
        <dbReference type="Proteomes" id="UP000293342"/>
    </source>
</evidence>
<comment type="subcellular location">
    <subcellularLocation>
        <location evidence="1">Cell membrane</location>
        <topology evidence="1">Multi-pass membrane protein</topology>
    </subcellularLocation>
</comment>
<feature type="transmembrane region" description="Helical" evidence="7">
    <location>
        <begin position="416"/>
        <end position="435"/>
    </location>
</feature>
<dbReference type="GO" id="GO:0005886">
    <property type="term" value="C:plasma membrane"/>
    <property type="evidence" value="ECO:0007669"/>
    <property type="project" value="UniProtKB-SubCell"/>
</dbReference>
<feature type="domain" description="ABC3 transporter permease C-terminal" evidence="8">
    <location>
        <begin position="462"/>
        <end position="573"/>
    </location>
</feature>
<feature type="transmembrane region" description="Helical" evidence="7">
    <location>
        <begin position="293"/>
        <end position="319"/>
    </location>
</feature>
<sequence length="582" mass="60366">MTLTLVRLAFAGLRSRLLASALTVLLCSAAAATIVLALEVGATVRDPWQRTFAEANGAHVLANVASAADADKIASLPGVAERDKPIPNANADVLGTTDRLQLAGQATAPHVNTAIPIEGGGQPAAGIVLERSFAEALGLTVGTTLRLATTGDPVELTVVGTAVSPSQPRYPRRNPGLAWVSRATLERVQPDTDRWRWTEAIRLSDPAAAPDFAVRAAGAVPPSSASFETWQDQRESALQEAAPTRLVLTTYTIVLLAVVFAVVAILVTARAGAQHREIGLLKAVGVTPRQITVVFALESAVLGLVAVVSGFAIGVVLAPRLAASSIATMVGAPTIAMNPWHLLVAACPVLIVLIGSAASSARRGTGFSVLQAIQSGSAAPASRSRLGRLIGRAALPLVLSLGLKDLVTRRHRATRLAGAIVVTGAAVVFALSMQANLDAQAADEVSDVPRELPVLVYTLDAVLLLITVTTLIAVALLSVRERVREYGVLKSVGLTPRQIASSLISAHVALATVAVIVSIPVGIVLYLTVYGIAGGSPEDRVIASWWSLALVPIGTVVLVVLATTVPARLATQIPTAEALRYE</sequence>
<gene>
    <name evidence="9" type="ORF">E0H75_34700</name>
</gene>